<reference evidence="3" key="1">
    <citation type="submission" date="2023-06" db="EMBL/GenBank/DDBJ databases">
        <authorList>
            <person name="Noh H."/>
        </authorList>
    </citation>
    <scope>NUCLEOTIDE SEQUENCE</scope>
    <source>
        <strain evidence="3">DUCC20226</strain>
    </source>
</reference>
<gene>
    <name evidence="3" type="ORF">N8I77_006916</name>
</gene>
<dbReference type="PROSITE" id="PS50088">
    <property type="entry name" value="ANK_REPEAT"/>
    <property type="match status" value="2"/>
</dbReference>
<dbReference type="PANTHER" id="PTHR10039">
    <property type="entry name" value="AMELOGENIN"/>
    <property type="match status" value="1"/>
</dbReference>
<protein>
    <recommendedName>
        <fullName evidence="2">GPI inositol-deacylase winged helix domain-containing protein</fullName>
    </recommendedName>
</protein>
<dbReference type="SUPFAM" id="SSF48403">
    <property type="entry name" value="Ankyrin repeat"/>
    <property type="match status" value="1"/>
</dbReference>
<dbReference type="PROSITE" id="PS50297">
    <property type="entry name" value="ANK_REP_REGION"/>
    <property type="match status" value="2"/>
</dbReference>
<evidence type="ECO:0000313" key="4">
    <source>
        <dbReference type="Proteomes" id="UP001265746"/>
    </source>
</evidence>
<evidence type="ECO:0000259" key="2">
    <source>
        <dbReference type="Pfam" id="PF22939"/>
    </source>
</evidence>
<feature type="domain" description="GPI inositol-deacylase winged helix" evidence="2">
    <location>
        <begin position="120"/>
        <end position="194"/>
    </location>
</feature>
<dbReference type="AlphaFoldDB" id="A0AAD9SIP3"/>
<evidence type="ECO:0000313" key="3">
    <source>
        <dbReference type="EMBL" id="KAK2608298.1"/>
    </source>
</evidence>
<keyword evidence="4" id="KW-1185">Reference proteome</keyword>
<feature type="repeat" description="ANK" evidence="1">
    <location>
        <begin position="356"/>
        <end position="389"/>
    </location>
</feature>
<name>A0AAD9SIP3_PHOAM</name>
<dbReference type="InterPro" id="IPR036770">
    <property type="entry name" value="Ankyrin_rpt-contain_sf"/>
</dbReference>
<dbReference type="Gene3D" id="1.25.40.20">
    <property type="entry name" value="Ankyrin repeat-containing domain"/>
    <property type="match status" value="1"/>
</dbReference>
<dbReference type="Proteomes" id="UP001265746">
    <property type="component" value="Unassembled WGS sequence"/>
</dbReference>
<dbReference type="InterPro" id="IPR054471">
    <property type="entry name" value="GPIID_WHD"/>
</dbReference>
<keyword evidence="1" id="KW-0040">ANK repeat</keyword>
<sequence length="416" mass="47452">MKVIVISRERPNLRDAFVGRHLQLNLEEPRNAQAVFADVQRYIVQQVDSIASADRKDYPEELRNSVAGFLSQNTQAKFLWVSLVMTELEATSRIEAWEQLSRLPSTIDALYEWMIMKIPHQWRETLSKVLLWVTLAYRPLSIAELFTALDERCLGLIDSEIIRGCVSHCGQILRTAADGTIHLVHHSAREYLYERLESSPSFFKDCVELNPFNLKEGHKFIASVCMKNMVIPNWPGIRDSGKRSKKNEKTREHARFGSGTSTALSDYAKEFWARHVRNTEDLMLEIADNHSDLFGEISSTRGLLAHEFSKGLLTMDIPILHFAAYHGFTPLVQRLLKRGWRNKLRARRLMRQKDSLGRTALHLATHYHDNVPIVELLLGRGADLSCIDHTGATALDHATKYGTPEMVSFLVAHGKQ</sequence>
<organism evidence="3 4">
    <name type="scientific">Phomopsis amygdali</name>
    <name type="common">Fusicoccum amygdali</name>
    <dbReference type="NCBI Taxonomy" id="1214568"/>
    <lineage>
        <taxon>Eukaryota</taxon>
        <taxon>Fungi</taxon>
        <taxon>Dikarya</taxon>
        <taxon>Ascomycota</taxon>
        <taxon>Pezizomycotina</taxon>
        <taxon>Sordariomycetes</taxon>
        <taxon>Sordariomycetidae</taxon>
        <taxon>Diaporthales</taxon>
        <taxon>Diaporthaceae</taxon>
        <taxon>Diaporthe</taxon>
    </lineage>
</organism>
<dbReference type="SMART" id="SM00248">
    <property type="entry name" value="ANK"/>
    <property type="match status" value="3"/>
</dbReference>
<comment type="caution">
    <text evidence="3">The sequence shown here is derived from an EMBL/GenBank/DDBJ whole genome shotgun (WGS) entry which is preliminary data.</text>
</comment>
<proteinExistence type="predicted"/>
<dbReference type="Pfam" id="PF12796">
    <property type="entry name" value="Ank_2"/>
    <property type="match status" value="1"/>
</dbReference>
<dbReference type="InterPro" id="IPR002110">
    <property type="entry name" value="Ankyrin_rpt"/>
</dbReference>
<dbReference type="Pfam" id="PF22939">
    <property type="entry name" value="WHD_GPIID"/>
    <property type="match status" value="1"/>
</dbReference>
<accession>A0AAD9SIP3</accession>
<dbReference type="PANTHER" id="PTHR10039:SF14">
    <property type="entry name" value="NACHT DOMAIN-CONTAINING PROTEIN"/>
    <property type="match status" value="1"/>
</dbReference>
<dbReference type="EMBL" id="JAUJFL010000003">
    <property type="protein sequence ID" value="KAK2608298.1"/>
    <property type="molecule type" value="Genomic_DNA"/>
</dbReference>
<evidence type="ECO:0000256" key="1">
    <source>
        <dbReference type="PROSITE-ProRule" id="PRU00023"/>
    </source>
</evidence>
<feature type="repeat" description="ANK" evidence="1">
    <location>
        <begin position="390"/>
        <end position="416"/>
    </location>
</feature>